<dbReference type="Proteomes" id="UP000001514">
    <property type="component" value="Unassembled WGS sequence"/>
</dbReference>
<reference evidence="6 7" key="1">
    <citation type="journal article" date="2011" name="Science">
        <title>The Selaginella genome identifies genetic changes associated with the evolution of vascular plants.</title>
        <authorList>
            <person name="Banks J.A."/>
            <person name="Nishiyama T."/>
            <person name="Hasebe M."/>
            <person name="Bowman J.L."/>
            <person name="Gribskov M."/>
            <person name="dePamphilis C."/>
            <person name="Albert V.A."/>
            <person name="Aono N."/>
            <person name="Aoyama T."/>
            <person name="Ambrose B.A."/>
            <person name="Ashton N.W."/>
            <person name="Axtell M.J."/>
            <person name="Barker E."/>
            <person name="Barker M.S."/>
            <person name="Bennetzen J.L."/>
            <person name="Bonawitz N.D."/>
            <person name="Chapple C."/>
            <person name="Cheng C."/>
            <person name="Correa L.G."/>
            <person name="Dacre M."/>
            <person name="DeBarry J."/>
            <person name="Dreyer I."/>
            <person name="Elias M."/>
            <person name="Engstrom E.M."/>
            <person name="Estelle M."/>
            <person name="Feng L."/>
            <person name="Finet C."/>
            <person name="Floyd S.K."/>
            <person name="Frommer W.B."/>
            <person name="Fujita T."/>
            <person name="Gramzow L."/>
            <person name="Gutensohn M."/>
            <person name="Harholt J."/>
            <person name="Hattori M."/>
            <person name="Heyl A."/>
            <person name="Hirai T."/>
            <person name="Hiwatashi Y."/>
            <person name="Ishikawa M."/>
            <person name="Iwata M."/>
            <person name="Karol K.G."/>
            <person name="Koehler B."/>
            <person name="Kolukisaoglu U."/>
            <person name="Kubo M."/>
            <person name="Kurata T."/>
            <person name="Lalonde S."/>
            <person name="Li K."/>
            <person name="Li Y."/>
            <person name="Litt A."/>
            <person name="Lyons E."/>
            <person name="Manning G."/>
            <person name="Maruyama T."/>
            <person name="Michael T.P."/>
            <person name="Mikami K."/>
            <person name="Miyazaki S."/>
            <person name="Morinaga S."/>
            <person name="Murata T."/>
            <person name="Mueller-Roeber B."/>
            <person name="Nelson D.R."/>
            <person name="Obara M."/>
            <person name="Oguri Y."/>
            <person name="Olmstead R.G."/>
            <person name="Onodera N."/>
            <person name="Petersen B.L."/>
            <person name="Pils B."/>
            <person name="Prigge M."/>
            <person name="Rensing S.A."/>
            <person name="Riano-Pachon D.M."/>
            <person name="Roberts A.W."/>
            <person name="Sato Y."/>
            <person name="Scheller H.V."/>
            <person name="Schulz B."/>
            <person name="Schulz C."/>
            <person name="Shakirov E.V."/>
            <person name="Shibagaki N."/>
            <person name="Shinohara N."/>
            <person name="Shippen D.E."/>
            <person name="Soerensen I."/>
            <person name="Sotooka R."/>
            <person name="Sugimoto N."/>
            <person name="Sugita M."/>
            <person name="Sumikawa N."/>
            <person name="Tanurdzic M."/>
            <person name="Theissen G."/>
            <person name="Ulvskov P."/>
            <person name="Wakazuki S."/>
            <person name="Weng J.K."/>
            <person name="Willats W.W."/>
            <person name="Wipf D."/>
            <person name="Wolf P.G."/>
            <person name="Yang L."/>
            <person name="Zimmer A.D."/>
            <person name="Zhu Q."/>
            <person name="Mitros T."/>
            <person name="Hellsten U."/>
            <person name="Loque D."/>
            <person name="Otillar R."/>
            <person name="Salamov A."/>
            <person name="Schmutz J."/>
            <person name="Shapiro H."/>
            <person name="Lindquist E."/>
            <person name="Lucas S."/>
            <person name="Rokhsar D."/>
            <person name="Grigoriev I.V."/>
        </authorList>
    </citation>
    <scope>NUCLEOTIDE SEQUENCE [LARGE SCALE GENOMIC DNA]</scope>
</reference>
<keyword evidence="3 4" id="KW-0408">Iron</keyword>
<evidence type="ECO:0000256" key="4">
    <source>
        <dbReference type="RuleBase" id="RU003682"/>
    </source>
</evidence>
<dbReference type="Pfam" id="PF14226">
    <property type="entry name" value="DIOX_N"/>
    <property type="match status" value="1"/>
</dbReference>
<dbReference type="InterPro" id="IPR026992">
    <property type="entry name" value="DIOX_N"/>
</dbReference>
<dbReference type="PANTHER" id="PTHR47991">
    <property type="entry name" value="OXOGLUTARATE/IRON-DEPENDENT DIOXYGENASE"/>
    <property type="match status" value="1"/>
</dbReference>
<gene>
    <name evidence="6" type="ORF">SELMODRAFT_452918</name>
</gene>
<dbReference type="InParanoid" id="D8RED1"/>
<dbReference type="HOGENOM" id="CLU_010119_16_0_1"/>
<dbReference type="KEGG" id="smo:SELMODRAFT_452918"/>
<evidence type="ECO:0000256" key="1">
    <source>
        <dbReference type="ARBA" id="ARBA00008056"/>
    </source>
</evidence>
<dbReference type="eggNOG" id="KOG0143">
    <property type="taxonomic scope" value="Eukaryota"/>
</dbReference>
<evidence type="ECO:0000313" key="7">
    <source>
        <dbReference type="Proteomes" id="UP000001514"/>
    </source>
</evidence>
<comment type="similarity">
    <text evidence="1 4">Belongs to the iron/ascorbate-dependent oxidoreductase family.</text>
</comment>
<keyword evidence="4" id="KW-0560">Oxidoreductase</keyword>
<evidence type="ECO:0000256" key="3">
    <source>
        <dbReference type="ARBA" id="ARBA00023004"/>
    </source>
</evidence>
<dbReference type="AlphaFoldDB" id="D8RED1"/>
<dbReference type="InterPro" id="IPR050295">
    <property type="entry name" value="Plant_2OG-oxidoreductases"/>
</dbReference>
<keyword evidence="2 4" id="KW-0479">Metal-binding</keyword>
<dbReference type="GO" id="GO:0051213">
    <property type="term" value="F:dioxygenase activity"/>
    <property type="evidence" value="ECO:0007669"/>
    <property type="project" value="UniProtKB-KW"/>
</dbReference>
<dbReference type="SUPFAM" id="SSF51197">
    <property type="entry name" value="Clavaminate synthase-like"/>
    <property type="match status" value="1"/>
</dbReference>
<dbReference type="EMBL" id="GL377577">
    <property type="protein sequence ID" value="EFJ29639.1"/>
    <property type="molecule type" value="Genomic_DNA"/>
</dbReference>
<proteinExistence type="inferred from homology"/>
<dbReference type="InterPro" id="IPR044861">
    <property type="entry name" value="IPNS-like_FE2OG_OXY"/>
</dbReference>
<evidence type="ECO:0000256" key="2">
    <source>
        <dbReference type="ARBA" id="ARBA00022723"/>
    </source>
</evidence>
<keyword evidence="6" id="KW-0223">Dioxygenase</keyword>
<dbReference type="PROSITE" id="PS51471">
    <property type="entry name" value="FE2OG_OXY"/>
    <property type="match status" value="1"/>
</dbReference>
<keyword evidence="7" id="KW-1185">Reference proteome</keyword>
<dbReference type="Gene3D" id="2.60.120.330">
    <property type="entry name" value="B-lactam Antibiotic, Isopenicillin N Synthase, Chain"/>
    <property type="match status" value="1"/>
</dbReference>
<dbReference type="GO" id="GO:0046872">
    <property type="term" value="F:metal ion binding"/>
    <property type="evidence" value="ECO:0007669"/>
    <property type="project" value="UniProtKB-KW"/>
</dbReference>
<organism evidence="7">
    <name type="scientific">Selaginella moellendorffii</name>
    <name type="common">Spikemoss</name>
    <dbReference type="NCBI Taxonomy" id="88036"/>
    <lineage>
        <taxon>Eukaryota</taxon>
        <taxon>Viridiplantae</taxon>
        <taxon>Streptophyta</taxon>
        <taxon>Embryophyta</taxon>
        <taxon>Tracheophyta</taxon>
        <taxon>Lycopodiopsida</taxon>
        <taxon>Selaginellales</taxon>
        <taxon>Selaginellaceae</taxon>
        <taxon>Selaginella</taxon>
    </lineage>
</organism>
<dbReference type="Pfam" id="PF03171">
    <property type="entry name" value="2OG-FeII_Oxy"/>
    <property type="match status" value="1"/>
</dbReference>
<protein>
    <submittedName>
        <fullName evidence="6">2-oxoacid-dependent dioxygenase</fullName>
    </submittedName>
</protein>
<dbReference type="FunFam" id="2.60.120.330:FF:000079">
    <property type="entry name" value="Protein SRG1"/>
    <property type="match status" value="1"/>
</dbReference>
<dbReference type="InterPro" id="IPR005123">
    <property type="entry name" value="Oxoglu/Fe-dep_dioxygenase_dom"/>
</dbReference>
<feature type="domain" description="Fe2OG dioxygenase" evidence="5">
    <location>
        <begin position="197"/>
        <end position="297"/>
    </location>
</feature>
<name>D8RED1_SELML</name>
<dbReference type="InterPro" id="IPR027443">
    <property type="entry name" value="IPNS-like_sf"/>
</dbReference>
<accession>D8RED1</accession>
<evidence type="ECO:0000259" key="5">
    <source>
        <dbReference type="PROSITE" id="PS51471"/>
    </source>
</evidence>
<sequence>MEEGSGGEEGQAIQELLKSCPKTVPRRFVQPDGYGPRDGRCTTLGLEIPVIDMLHDRSTMLRELKEACQDWGFFQVVNHGVDMEVVRNLRTLAYEFYVMPSEEKRKWRRKTGESAGYGAFGKSSDGTSDWVDTLCMYLSPESARNVETVWPDKPELLRVYVDEAGKQIGAYAQKLAADLSESLGLPRDHFKEVLADSVASLRLNLYPLCPFADRVLGVGAHSDMDTFTILIEESEKEGLEVLKNGLWLPVKPVRDGLIVNIGDVTQASSNGKYKSQGHRALVFEHSERVSIVANYSPLPGVSICPAQELLSSSHPAMYRQSSYADYIDLCQADKSLGRDRVDSLLC</sequence>
<dbReference type="Gramene" id="EFJ29639">
    <property type="protein sequence ID" value="EFJ29639"/>
    <property type="gene ID" value="SELMODRAFT_452918"/>
</dbReference>
<evidence type="ECO:0000313" key="6">
    <source>
        <dbReference type="EMBL" id="EFJ29639.1"/>
    </source>
</evidence>